<reference evidence="1" key="2">
    <citation type="submission" date="2021-04" db="EMBL/GenBank/DDBJ databases">
        <authorList>
            <person name="Dong X."/>
        </authorList>
    </citation>
    <scope>NUCLEOTIDE SEQUENCE</scope>
    <source>
        <strain evidence="1">ZWT</strain>
    </source>
</reference>
<dbReference type="AlphaFoldDB" id="A0A9J6NZU9"/>
<accession>A0A9J6NZU9</accession>
<protein>
    <submittedName>
        <fullName evidence="1">Uncharacterized protein</fullName>
    </submittedName>
</protein>
<proteinExistence type="predicted"/>
<dbReference type="Proteomes" id="UP001056429">
    <property type="component" value="Unassembled WGS sequence"/>
</dbReference>
<gene>
    <name evidence="1" type="ORF">KDK92_08590</name>
</gene>
<reference evidence="1" key="1">
    <citation type="journal article" date="2021" name="mSystems">
        <title>Bacteria and Archaea Synergistically Convert Glycine Betaine to Biogenic Methane in the Formosa Cold Seep of the South China Sea.</title>
        <authorList>
            <person name="Li L."/>
            <person name="Zhang W."/>
            <person name="Zhang S."/>
            <person name="Song L."/>
            <person name="Sun Q."/>
            <person name="Zhang H."/>
            <person name="Xiang H."/>
            <person name="Dong X."/>
        </authorList>
    </citation>
    <scope>NUCLEOTIDE SEQUENCE</scope>
    <source>
        <strain evidence="1">ZWT</strain>
    </source>
</reference>
<evidence type="ECO:0000313" key="1">
    <source>
        <dbReference type="EMBL" id="MCM1989795.1"/>
    </source>
</evidence>
<comment type="caution">
    <text evidence="1">The sequence shown here is derived from an EMBL/GenBank/DDBJ whole genome shotgun (WGS) entry which is preliminary data.</text>
</comment>
<name>A0A9J6NZU9_9CLOT</name>
<sequence>MSKNQDILSYDSLQAIHSSTFSSLSKRRQDTTNNLLDEITSIKNNIKKLIKNKDIVMNSISEDEKSYLTNTIEDLTNSFQELDTLVTSLQSITNDYDFELNKYISMINDPNGNLDNTATKELLSQEDNVFKCPNCSISFTYDSNTKKCPSCNTTLNK</sequence>
<evidence type="ECO:0000313" key="2">
    <source>
        <dbReference type="Proteomes" id="UP001056429"/>
    </source>
</evidence>
<organism evidence="1 2">
    <name type="scientific">Oceanirhabdus seepicola</name>
    <dbReference type="NCBI Taxonomy" id="2828781"/>
    <lineage>
        <taxon>Bacteria</taxon>
        <taxon>Bacillati</taxon>
        <taxon>Bacillota</taxon>
        <taxon>Clostridia</taxon>
        <taxon>Eubacteriales</taxon>
        <taxon>Clostridiaceae</taxon>
        <taxon>Oceanirhabdus</taxon>
    </lineage>
</organism>
<dbReference type="EMBL" id="JAGSOJ010000002">
    <property type="protein sequence ID" value="MCM1989795.1"/>
    <property type="molecule type" value="Genomic_DNA"/>
</dbReference>
<keyword evidence="2" id="KW-1185">Reference proteome</keyword>
<dbReference type="RefSeq" id="WP_250858819.1">
    <property type="nucleotide sequence ID" value="NZ_JAGSOJ010000002.1"/>
</dbReference>